<dbReference type="EMBL" id="RHLQ01000080">
    <property type="protein sequence ID" value="RNC96143.1"/>
    <property type="molecule type" value="Genomic_DNA"/>
</dbReference>
<sequence length="248" mass="28092">MGIFKYIVKNPEEKYDIKFEIEPGVDLDNDMTDIQKSLFSDIENTNNIIKSLSHTNEEIKEKYFNKLYSLASAGFISDNPALAQEALKSLKDEMLLIEGYRIKNKYMLNLGMSVIISVILCWVIFGILGSLFDPSEILIYFVVWTGAMFGTWISFGARKFVIQLEDLSVLEEDKMSIYIRLPYIGICALTFLLFLNSGIFNFQIGGISLNDIKTNIEFQLVLGIVAGLLESKLGVKIFEKAQNMTVNT</sequence>
<proteinExistence type="predicted"/>
<gene>
    <name evidence="1" type="ORF">EC501_17745</name>
</gene>
<dbReference type="AlphaFoldDB" id="A0A3M8H0X3"/>
<dbReference type="Proteomes" id="UP000279909">
    <property type="component" value="Unassembled WGS sequence"/>
</dbReference>
<dbReference type="OrthoDB" id="2990993at2"/>
<comment type="caution">
    <text evidence="1">The sequence shown here is derived from an EMBL/GenBank/DDBJ whole genome shotgun (WGS) entry which is preliminary data.</text>
</comment>
<protein>
    <submittedName>
        <fullName evidence="1">Uncharacterized protein</fullName>
    </submittedName>
</protein>
<dbReference type="RefSeq" id="WP_122973673.1">
    <property type="nucleotide sequence ID" value="NZ_RHLQ01000080.1"/>
</dbReference>
<evidence type="ECO:0000313" key="2">
    <source>
        <dbReference type="Proteomes" id="UP000279909"/>
    </source>
</evidence>
<evidence type="ECO:0000313" key="1">
    <source>
        <dbReference type="EMBL" id="RNC96143.1"/>
    </source>
</evidence>
<organism evidence="1 2">
    <name type="scientific">Lysinibacillus halotolerans</name>
    <dbReference type="NCBI Taxonomy" id="1368476"/>
    <lineage>
        <taxon>Bacteria</taxon>
        <taxon>Bacillati</taxon>
        <taxon>Bacillota</taxon>
        <taxon>Bacilli</taxon>
        <taxon>Bacillales</taxon>
        <taxon>Bacillaceae</taxon>
        <taxon>Lysinibacillus</taxon>
    </lineage>
</organism>
<name>A0A3M8H0X3_9BACI</name>
<accession>A0A3M8H0X3</accession>
<keyword evidence="2" id="KW-1185">Reference proteome</keyword>
<reference evidence="1 2" key="1">
    <citation type="journal article" date="2014" name="Int. J. Syst. Evol. Microbiol.">
        <title>Lysinibacillus halotolerans sp. nov., isolated from saline-alkaline soil.</title>
        <authorList>
            <person name="Kong D."/>
            <person name="Wang Y."/>
            <person name="Zhao B."/>
            <person name="Li Y."/>
            <person name="Song J."/>
            <person name="Zhai Y."/>
            <person name="Zhang C."/>
            <person name="Wang H."/>
            <person name="Chen X."/>
            <person name="Zhao B."/>
            <person name="Ruan Z."/>
        </authorList>
    </citation>
    <scope>NUCLEOTIDE SEQUENCE [LARGE SCALE GENOMIC DNA]</scope>
    <source>
        <strain evidence="1 2">MCCC 1A12703</strain>
    </source>
</reference>